<feature type="transmembrane region" description="Helical" evidence="6">
    <location>
        <begin position="198"/>
        <end position="216"/>
    </location>
</feature>
<feature type="transmembrane region" description="Helical" evidence="6">
    <location>
        <begin position="383"/>
        <end position="400"/>
    </location>
</feature>
<keyword evidence="8" id="KW-1185">Reference proteome</keyword>
<dbReference type="RefSeq" id="WP_011525409.1">
    <property type="nucleotide sequence ID" value="NC_008009.1"/>
</dbReference>
<name>Q1IHN8_KORVE</name>
<accession>Q1IHN8</accession>
<comment type="subcellular location">
    <subcellularLocation>
        <location evidence="1">Cell membrane</location>
        <topology evidence="1">Multi-pass membrane protein</topology>
    </subcellularLocation>
</comment>
<organism evidence="7 8">
    <name type="scientific">Koribacter versatilis (strain Ellin345)</name>
    <dbReference type="NCBI Taxonomy" id="204669"/>
    <lineage>
        <taxon>Bacteria</taxon>
        <taxon>Pseudomonadati</taxon>
        <taxon>Acidobacteriota</taxon>
        <taxon>Terriglobia</taxon>
        <taxon>Terriglobales</taxon>
        <taxon>Candidatus Korobacteraceae</taxon>
        <taxon>Candidatus Korobacter</taxon>
    </lineage>
</organism>
<dbReference type="PANTHER" id="PTHR30250:SF26">
    <property type="entry name" value="PSMA PROTEIN"/>
    <property type="match status" value="1"/>
</dbReference>
<dbReference type="STRING" id="204669.Acid345_4612"/>
<reference evidence="7 8" key="1">
    <citation type="journal article" date="2009" name="Appl. Environ. Microbiol.">
        <title>Three genomes from the phylum Acidobacteria provide insight into the lifestyles of these microorganisms in soils.</title>
        <authorList>
            <person name="Ward N.L."/>
            <person name="Challacombe J.F."/>
            <person name="Janssen P.H."/>
            <person name="Henrissat B."/>
            <person name="Coutinho P.M."/>
            <person name="Wu M."/>
            <person name="Xie G."/>
            <person name="Haft D.H."/>
            <person name="Sait M."/>
            <person name="Badger J."/>
            <person name="Barabote R.D."/>
            <person name="Bradley B."/>
            <person name="Brettin T.S."/>
            <person name="Brinkac L.M."/>
            <person name="Bruce D."/>
            <person name="Creasy T."/>
            <person name="Daugherty S.C."/>
            <person name="Davidsen T.M."/>
            <person name="DeBoy R.T."/>
            <person name="Detter J.C."/>
            <person name="Dodson R.J."/>
            <person name="Durkin A.S."/>
            <person name="Ganapathy A."/>
            <person name="Gwinn-Giglio M."/>
            <person name="Han C.S."/>
            <person name="Khouri H."/>
            <person name="Kiss H."/>
            <person name="Kothari S.P."/>
            <person name="Madupu R."/>
            <person name="Nelson K.E."/>
            <person name="Nelson W.C."/>
            <person name="Paulsen I."/>
            <person name="Penn K."/>
            <person name="Ren Q."/>
            <person name="Rosovitz M.J."/>
            <person name="Selengut J.D."/>
            <person name="Shrivastava S."/>
            <person name="Sullivan S.A."/>
            <person name="Tapia R."/>
            <person name="Thompson L.S."/>
            <person name="Watkins K.L."/>
            <person name="Yang Q."/>
            <person name="Yu C."/>
            <person name="Zafar N."/>
            <person name="Zhou L."/>
            <person name="Kuske C.R."/>
        </authorList>
    </citation>
    <scope>NUCLEOTIDE SEQUENCE [LARGE SCALE GENOMIC DNA]</scope>
    <source>
        <strain evidence="7 8">Ellin345</strain>
    </source>
</reference>
<dbReference type="InterPro" id="IPR050833">
    <property type="entry name" value="Poly_Biosynth_Transport"/>
</dbReference>
<keyword evidence="4 6" id="KW-1133">Transmembrane helix</keyword>
<dbReference type="Proteomes" id="UP000002432">
    <property type="component" value="Chromosome"/>
</dbReference>
<evidence type="ECO:0008006" key="9">
    <source>
        <dbReference type="Google" id="ProtNLM"/>
    </source>
</evidence>
<dbReference type="GO" id="GO:0005886">
    <property type="term" value="C:plasma membrane"/>
    <property type="evidence" value="ECO:0007669"/>
    <property type="project" value="UniProtKB-SubCell"/>
</dbReference>
<proteinExistence type="predicted"/>
<keyword evidence="2" id="KW-1003">Cell membrane</keyword>
<dbReference type="KEGG" id="aba:Acid345_4612"/>
<evidence type="ECO:0000256" key="1">
    <source>
        <dbReference type="ARBA" id="ARBA00004651"/>
    </source>
</evidence>
<dbReference type="EMBL" id="CP000360">
    <property type="protein sequence ID" value="ABF43612.1"/>
    <property type="molecule type" value="Genomic_DNA"/>
</dbReference>
<feature type="transmembrane region" description="Helical" evidence="6">
    <location>
        <begin position="68"/>
        <end position="89"/>
    </location>
</feature>
<feature type="transmembrane region" description="Helical" evidence="6">
    <location>
        <begin position="228"/>
        <end position="250"/>
    </location>
</feature>
<feature type="transmembrane region" description="Helical" evidence="6">
    <location>
        <begin position="309"/>
        <end position="332"/>
    </location>
</feature>
<feature type="transmembrane region" description="Helical" evidence="6">
    <location>
        <begin position="352"/>
        <end position="371"/>
    </location>
</feature>
<evidence type="ECO:0000256" key="6">
    <source>
        <dbReference type="SAM" id="Phobius"/>
    </source>
</evidence>
<gene>
    <name evidence="7" type="ordered locus">Acid345_4612</name>
</gene>
<dbReference type="PANTHER" id="PTHR30250">
    <property type="entry name" value="PST FAMILY PREDICTED COLANIC ACID TRANSPORTER"/>
    <property type="match status" value="1"/>
</dbReference>
<feature type="transmembrane region" description="Helical" evidence="6">
    <location>
        <begin position="32"/>
        <end position="56"/>
    </location>
</feature>
<feature type="transmembrane region" description="Helical" evidence="6">
    <location>
        <begin position="406"/>
        <end position="428"/>
    </location>
</feature>
<evidence type="ECO:0000256" key="5">
    <source>
        <dbReference type="ARBA" id="ARBA00023136"/>
    </source>
</evidence>
<dbReference type="HOGENOM" id="CLU_051623_0_0_0"/>
<keyword evidence="3 6" id="KW-0812">Transmembrane</keyword>
<dbReference type="AlphaFoldDB" id="Q1IHN8"/>
<dbReference type="eggNOG" id="COG2244">
    <property type="taxonomic scope" value="Bacteria"/>
</dbReference>
<evidence type="ECO:0000313" key="8">
    <source>
        <dbReference type="Proteomes" id="UP000002432"/>
    </source>
</evidence>
<feature type="transmembrane region" description="Helical" evidence="6">
    <location>
        <begin position="134"/>
        <end position="155"/>
    </location>
</feature>
<feature type="transmembrane region" description="Helical" evidence="6">
    <location>
        <begin position="110"/>
        <end position="128"/>
    </location>
</feature>
<protein>
    <recommendedName>
        <fullName evidence="9">Polysaccharide biosynthesis protein</fullName>
    </recommendedName>
</protein>
<evidence type="ECO:0000256" key="4">
    <source>
        <dbReference type="ARBA" id="ARBA00022989"/>
    </source>
</evidence>
<dbReference type="EnsemblBacteria" id="ABF43612">
    <property type="protein sequence ID" value="ABF43612"/>
    <property type="gene ID" value="Acid345_4612"/>
</dbReference>
<evidence type="ECO:0000313" key="7">
    <source>
        <dbReference type="EMBL" id="ABF43612.1"/>
    </source>
</evidence>
<evidence type="ECO:0000256" key="3">
    <source>
        <dbReference type="ARBA" id="ARBA00022692"/>
    </source>
</evidence>
<feature type="transmembrane region" description="Helical" evidence="6">
    <location>
        <begin position="270"/>
        <end position="297"/>
    </location>
</feature>
<evidence type="ECO:0000256" key="2">
    <source>
        <dbReference type="ARBA" id="ARBA00022475"/>
    </source>
</evidence>
<dbReference type="OrthoDB" id="105016at2"/>
<sequence>MSTSPETLPGLPARQSRGLAQSLRIAPAHSRLVGGSLIMLGGMVLVSLLNFGYNIAVARMLGAAEFSQAAAAVTLLMIVSCLTLAFQMVCAKFVARNATNSEKSHVYRALLRRAWTAGLSIGIVLTIFNRQVAAWLNMPSATLVIVLALGMAFYVPLGVRRGGMQGVYQFRRLSLNFIIETSVKLVSAIVLVHLGYGILGAVAAISISVVAAYFLPPTPIALREQPKAGLPASFGEGIQAIIFFIGQVIINNIDILMVKHFFRPDVAGLYAAVALVGRVLYIASWQVISAMFPIAAAGRSESEGRESRMVVLIPFGFVTAMTVVFMAILGLFPQTILHLLFGAKFNTDSSNLLLLYAAATGGYALSVVLMAYEMSRRIANTGWFQLVISGLVVLGITMFHNTLRDVIVVQQVLMVVLFTAVAVPFVLARRFRTRGAA</sequence>
<keyword evidence="5 6" id="KW-0472">Membrane</keyword>